<dbReference type="EMBL" id="JAOTPV010000034">
    <property type="protein sequence ID" value="KAJ4468891.1"/>
    <property type="molecule type" value="Genomic_DNA"/>
</dbReference>
<evidence type="ECO:0000313" key="3">
    <source>
        <dbReference type="Proteomes" id="UP001150266"/>
    </source>
</evidence>
<feature type="transmembrane region" description="Helical" evidence="1">
    <location>
        <begin position="91"/>
        <end position="109"/>
    </location>
</feature>
<keyword evidence="1" id="KW-1133">Transmembrane helix</keyword>
<keyword evidence="1" id="KW-0472">Membrane</keyword>
<organism evidence="2 3">
    <name type="scientific">Lentinula aciculospora</name>
    <dbReference type="NCBI Taxonomy" id="153920"/>
    <lineage>
        <taxon>Eukaryota</taxon>
        <taxon>Fungi</taxon>
        <taxon>Dikarya</taxon>
        <taxon>Basidiomycota</taxon>
        <taxon>Agaricomycotina</taxon>
        <taxon>Agaricomycetes</taxon>
        <taxon>Agaricomycetidae</taxon>
        <taxon>Agaricales</taxon>
        <taxon>Marasmiineae</taxon>
        <taxon>Omphalotaceae</taxon>
        <taxon>Lentinula</taxon>
    </lineage>
</organism>
<keyword evidence="1" id="KW-0812">Transmembrane</keyword>
<reference evidence="2" key="1">
    <citation type="submission" date="2022-08" db="EMBL/GenBank/DDBJ databases">
        <title>A Global Phylogenomic Analysis of the Shiitake Genus Lentinula.</title>
        <authorList>
            <consortium name="DOE Joint Genome Institute"/>
            <person name="Sierra-Patev S."/>
            <person name="Min B."/>
            <person name="Naranjo-Ortiz M."/>
            <person name="Looney B."/>
            <person name="Konkel Z."/>
            <person name="Slot J.C."/>
            <person name="Sakamoto Y."/>
            <person name="Steenwyk J.L."/>
            <person name="Rokas A."/>
            <person name="Carro J."/>
            <person name="Camarero S."/>
            <person name="Ferreira P."/>
            <person name="Molpeceres G."/>
            <person name="Ruiz-Duenas F.J."/>
            <person name="Serrano A."/>
            <person name="Henrissat B."/>
            <person name="Drula E."/>
            <person name="Hughes K.W."/>
            <person name="Mata J.L."/>
            <person name="Ishikawa N.K."/>
            <person name="Vargas-Isla R."/>
            <person name="Ushijima S."/>
            <person name="Smith C.A."/>
            <person name="Ahrendt S."/>
            <person name="Andreopoulos W."/>
            <person name="He G."/>
            <person name="Labutti K."/>
            <person name="Lipzen A."/>
            <person name="Ng V."/>
            <person name="Riley R."/>
            <person name="Sandor L."/>
            <person name="Barry K."/>
            <person name="Martinez A.T."/>
            <person name="Xiao Y."/>
            <person name="Gibbons J.G."/>
            <person name="Terashima K."/>
            <person name="Grigoriev I.V."/>
            <person name="Hibbett D.S."/>
        </authorList>
    </citation>
    <scope>NUCLEOTIDE SEQUENCE</scope>
    <source>
        <strain evidence="2">JLM2183</strain>
    </source>
</reference>
<feature type="transmembrane region" description="Helical" evidence="1">
    <location>
        <begin position="115"/>
        <end position="134"/>
    </location>
</feature>
<comment type="caution">
    <text evidence="2">The sequence shown here is derived from an EMBL/GenBank/DDBJ whole genome shotgun (WGS) entry which is preliminary data.</text>
</comment>
<dbReference type="Proteomes" id="UP001150266">
    <property type="component" value="Unassembled WGS sequence"/>
</dbReference>
<sequence length="135" mass="15831">MKNPTTTRRQGESVMKHSFLLFFSFIIPFFFLFFTYLITEALTLALIIFSFPSRLHMSTLLFLHCCFTHMQLSHACQLVDRTLSLLSCHHVFFYIALLFTHLIPIALLMDMSDSYCIFSWLQCKILPMVSFLICI</sequence>
<feature type="transmembrane region" description="Helical" evidence="1">
    <location>
        <begin position="20"/>
        <end position="49"/>
    </location>
</feature>
<evidence type="ECO:0000256" key="1">
    <source>
        <dbReference type="SAM" id="Phobius"/>
    </source>
</evidence>
<dbReference type="AlphaFoldDB" id="A0A9W8ZXT2"/>
<accession>A0A9W8ZXT2</accession>
<keyword evidence="3" id="KW-1185">Reference proteome</keyword>
<name>A0A9W8ZXT2_9AGAR</name>
<protein>
    <submittedName>
        <fullName evidence="2">Uncharacterized protein</fullName>
    </submittedName>
</protein>
<proteinExistence type="predicted"/>
<evidence type="ECO:0000313" key="2">
    <source>
        <dbReference type="EMBL" id="KAJ4468891.1"/>
    </source>
</evidence>
<gene>
    <name evidence="2" type="ORF">J3R30DRAFT_1620744</name>
</gene>